<dbReference type="CDD" id="cd03352">
    <property type="entry name" value="LbH_LpxD"/>
    <property type="match status" value="1"/>
</dbReference>
<proteinExistence type="inferred from homology"/>
<evidence type="ECO:0000256" key="6">
    <source>
        <dbReference type="ARBA" id="ARBA00023315"/>
    </source>
</evidence>
<evidence type="ECO:0000256" key="8">
    <source>
        <dbReference type="SAM" id="Coils"/>
    </source>
</evidence>
<dbReference type="PANTHER" id="PTHR43378:SF2">
    <property type="entry name" value="UDP-3-O-ACYLGLUCOSAMINE N-ACYLTRANSFERASE 1, MITOCHONDRIAL-RELATED"/>
    <property type="match status" value="1"/>
</dbReference>
<keyword evidence="5 7" id="KW-0443">Lipid metabolism</keyword>
<dbReference type="GO" id="GO:0103118">
    <property type="term" value="F:UDP-3-O-[(3R)-3-hydroxyacyl]-glucosamine N-acyltransferase activity"/>
    <property type="evidence" value="ECO:0007669"/>
    <property type="project" value="UniProtKB-EC"/>
</dbReference>
<comment type="similarity">
    <text evidence="7">Belongs to the transferase hexapeptide repeat family. LpxD subfamily.</text>
</comment>
<gene>
    <name evidence="7 10" type="primary">lpxD</name>
    <name evidence="10" type="ORF">H8E80_03375</name>
</gene>
<dbReference type="GO" id="GO:0009245">
    <property type="term" value="P:lipid A biosynthetic process"/>
    <property type="evidence" value="ECO:0007669"/>
    <property type="project" value="UniProtKB-UniRule"/>
</dbReference>
<evidence type="ECO:0000259" key="9">
    <source>
        <dbReference type="Pfam" id="PF04613"/>
    </source>
</evidence>
<keyword evidence="8" id="KW-0175">Coiled coil</keyword>
<dbReference type="EC" id="2.3.1.191" evidence="7"/>
<dbReference type="GO" id="GO:0016410">
    <property type="term" value="F:N-acyltransferase activity"/>
    <property type="evidence" value="ECO:0007669"/>
    <property type="project" value="InterPro"/>
</dbReference>
<feature type="coiled-coil region" evidence="8">
    <location>
        <begin position="318"/>
        <end position="345"/>
    </location>
</feature>
<keyword evidence="1 7" id="KW-0444">Lipid biosynthesis</keyword>
<evidence type="ECO:0000256" key="4">
    <source>
        <dbReference type="ARBA" id="ARBA00022737"/>
    </source>
</evidence>
<dbReference type="PROSITE" id="PS00101">
    <property type="entry name" value="HEXAPEP_TRANSFERASES"/>
    <property type="match status" value="1"/>
</dbReference>
<evidence type="ECO:0000256" key="2">
    <source>
        <dbReference type="ARBA" id="ARBA00022556"/>
    </source>
</evidence>
<dbReference type="UniPathway" id="UPA00973"/>
<keyword evidence="4 7" id="KW-0677">Repeat</keyword>
<keyword evidence="6 7" id="KW-0012">Acyltransferase</keyword>
<comment type="pathway">
    <text evidence="7">Bacterial outer membrane biogenesis; LPS lipid A biosynthesis.</text>
</comment>
<protein>
    <recommendedName>
        <fullName evidence="7">UDP-3-O-acylglucosamine N-acyltransferase</fullName>
        <ecNumber evidence="7">2.3.1.191</ecNumber>
    </recommendedName>
</protein>
<dbReference type="HAMAP" id="MF_00523">
    <property type="entry name" value="LpxD"/>
    <property type="match status" value="1"/>
</dbReference>
<dbReference type="AlphaFoldDB" id="A0A8J6N5A2"/>
<comment type="function">
    <text evidence="7">Catalyzes the N-acylation of UDP-3-O-acylglucosamine using 3-hydroxyacyl-ACP as the acyl donor. Is involved in the biosynthesis of lipid A, a phosphorylated glycolipid that anchors the lipopolysaccharide to the outer membrane of the cell.</text>
</comment>
<dbReference type="NCBIfam" id="TIGR01853">
    <property type="entry name" value="lipid_A_lpxD"/>
    <property type="match status" value="1"/>
</dbReference>
<accession>A0A8J6N5A2</accession>
<evidence type="ECO:0000313" key="11">
    <source>
        <dbReference type="Proteomes" id="UP000603545"/>
    </source>
</evidence>
<dbReference type="InterPro" id="IPR007691">
    <property type="entry name" value="LpxD"/>
</dbReference>
<evidence type="ECO:0000256" key="1">
    <source>
        <dbReference type="ARBA" id="ARBA00022516"/>
    </source>
</evidence>
<evidence type="ECO:0000256" key="3">
    <source>
        <dbReference type="ARBA" id="ARBA00022679"/>
    </source>
</evidence>
<keyword evidence="3 7" id="KW-0808">Transferase</keyword>
<dbReference type="InterPro" id="IPR011004">
    <property type="entry name" value="Trimer_LpxA-like_sf"/>
</dbReference>
<evidence type="ECO:0000256" key="5">
    <source>
        <dbReference type="ARBA" id="ARBA00023098"/>
    </source>
</evidence>
<comment type="caution">
    <text evidence="10">The sequence shown here is derived from an EMBL/GenBank/DDBJ whole genome shotgun (WGS) entry which is preliminary data.</text>
</comment>
<feature type="domain" description="UDP-3-O-[3-hydroxymyristoyl] glucosamine N-acyltransferase non-repeat region" evidence="9">
    <location>
        <begin position="23"/>
        <end position="87"/>
    </location>
</feature>
<dbReference type="PANTHER" id="PTHR43378">
    <property type="entry name" value="UDP-3-O-ACYLGLUCOSAMINE N-ACYLTRANSFERASE"/>
    <property type="match status" value="1"/>
</dbReference>
<dbReference type="NCBIfam" id="NF002060">
    <property type="entry name" value="PRK00892.1"/>
    <property type="match status" value="1"/>
</dbReference>
<dbReference type="Proteomes" id="UP000603545">
    <property type="component" value="Unassembled WGS sequence"/>
</dbReference>
<dbReference type="InterPro" id="IPR020573">
    <property type="entry name" value="UDP_GlcNAc_AcTrfase_non-rep"/>
</dbReference>
<evidence type="ECO:0000256" key="7">
    <source>
        <dbReference type="HAMAP-Rule" id="MF_00523"/>
    </source>
</evidence>
<dbReference type="GO" id="GO:0016020">
    <property type="term" value="C:membrane"/>
    <property type="evidence" value="ECO:0007669"/>
    <property type="project" value="GOC"/>
</dbReference>
<dbReference type="InterPro" id="IPR018357">
    <property type="entry name" value="Hexapep_transf_CS"/>
</dbReference>
<dbReference type="Gene3D" id="2.160.10.10">
    <property type="entry name" value="Hexapeptide repeat proteins"/>
    <property type="match status" value="1"/>
</dbReference>
<evidence type="ECO:0000313" key="10">
    <source>
        <dbReference type="EMBL" id="MBC8199071.1"/>
    </source>
</evidence>
<dbReference type="Pfam" id="PF04613">
    <property type="entry name" value="LpxD"/>
    <property type="match status" value="1"/>
</dbReference>
<feature type="active site" description="Proton acceptor" evidence="7">
    <location>
        <position position="242"/>
    </location>
</feature>
<dbReference type="InterPro" id="IPR001451">
    <property type="entry name" value="Hexapep"/>
</dbReference>
<dbReference type="Gene3D" id="3.40.1390.10">
    <property type="entry name" value="MurE/MurF, N-terminal domain"/>
    <property type="match status" value="1"/>
</dbReference>
<reference evidence="10 11" key="1">
    <citation type="submission" date="2020-08" db="EMBL/GenBank/DDBJ databases">
        <title>Bridging the membrane lipid divide: bacteria of the FCB group superphylum have the potential to synthesize archaeal ether lipids.</title>
        <authorList>
            <person name="Villanueva L."/>
            <person name="Von Meijenfeldt F.A.B."/>
            <person name="Westbye A.B."/>
            <person name="Yadav S."/>
            <person name="Hopmans E.C."/>
            <person name="Dutilh B.E."/>
            <person name="Sinninghe Damste J.S."/>
        </authorList>
    </citation>
    <scope>NUCLEOTIDE SEQUENCE [LARGE SCALE GENOMIC DNA]</scope>
    <source>
        <strain evidence="10">NIOZ-UU82</strain>
    </source>
</reference>
<dbReference type="Pfam" id="PF00132">
    <property type="entry name" value="Hexapep"/>
    <property type="match status" value="2"/>
</dbReference>
<dbReference type="EMBL" id="JACNLL010000035">
    <property type="protein sequence ID" value="MBC8199071.1"/>
    <property type="molecule type" value="Genomic_DNA"/>
</dbReference>
<comment type="subunit">
    <text evidence="7">Homotrimer.</text>
</comment>
<dbReference type="SUPFAM" id="SSF51161">
    <property type="entry name" value="Trimeric LpxA-like enzymes"/>
    <property type="match status" value="1"/>
</dbReference>
<name>A0A8J6N5A2_9BACT</name>
<comment type="catalytic activity">
    <reaction evidence="7">
        <text>a UDP-3-O-[(3R)-3-hydroxyacyl]-alpha-D-glucosamine + a (3R)-hydroxyacyl-[ACP] = a UDP-2-N,3-O-bis[(3R)-3-hydroxyacyl]-alpha-D-glucosamine + holo-[ACP] + H(+)</text>
        <dbReference type="Rhea" id="RHEA:53836"/>
        <dbReference type="Rhea" id="RHEA-COMP:9685"/>
        <dbReference type="Rhea" id="RHEA-COMP:9945"/>
        <dbReference type="ChEBI" id="CHEBI:15378"/>
        <dbReference type="ChEBI" id="CHEBI:64479"/>
        <dbReference type="ChEBI" id="CHEBI:78827"/>
        <dbReference type="ChEBI" id="CHEBI:137740"/>
        <dbReference type="ChEBI" id="CHEBI:137748"/>
        <dbReference type="EC" id="2.3.1.191"/>
    </reaction>
</comment>
<organism evidence="10 11">
    <name type="scientific">Candidatus Desulfaltia bathyphila</name>
    <dbReference type="NCBI Taxonomy" id="2841697"/>
    <lineage>
        <taxon>Bacteria</taxon>
        <taxon>Pseudomonadati</taxon>
        <taxon>Thermodesulfobacteriota</taxon>
        <taxon>Desulfobacteria</taxon>
        <taxon>Desulfobacterales</taxon>
        <taxon>Desulfobacterales incertae sedis</taxon>
        <taxon>Candidatus Desulfaltia</taxon>
    </lineage>
</organism>
<sequence length="350" mass="37475">MEILLSRIGEVVEGKLSGGYDKIICGAAPFDMATREDITFADSAKFLKKIDKTDAGAVIVPKNFTRSSKLTVMVENPRVAFAKVLALFHPSAKPAYLNSSAGISSNAYIGKNFLCGKDISIAPFAVIQNNVTIGDRVIIHPNAVIEDNVVIGNDVEIYPNATILERCKIGNRVIIHAGTVIGSDGFGFAPDGESYFKIPQTGIVQIDDDVEIGANNAIDRATFGKTRICRGVKTDNLVHIAHNVTVGEDSVIVAQVGISGSVTIGRHAILAGQAGIAGHITLGDNVTIGPQAGVAASVQSDQVMSGSPEMPHRLWLRVQRIICRLPELKKKLSEIEKKLDRIKEGMKLDL</sequence>
<keyword evidence="2 7" id="KW-0441">Lipid A biosynthesis</keyword>